<accession>A0A1F7X065</accession>
<dbReference type="InterPro" id="IPR029063">
    <property type="entry name" value="SAM-dependent_MTases_sf"/>
</dbReference>
<evidence type="ECO:0000313" key="2">
    <source>
        <dbReference type="Proteomes" id="UP000176939"/>
    </source>
</evidence>
<organism evidence="1 2">
    <name type="scientific">Candidatus Woesebacteria bacterium RBG_13_36_22</name>
    <dbReference type="NCBI Taxonomy" id="1802478"/>
    <lineage>
        <taxon>Bacteria</taxon>
        <taxon>Candidatus Woeseibacteriota</taxon>
    </lineage>
</organism>
<evidence type="ECO:0000313" key="1">
    <source>
        <dbReference type="EMBL" id="OGM08450.1"/>
    </source>
</evidence>
<sequence>MGYDFNKWRENYDRFSYKEQQSEYNIIYEAGPVQRSFHLPSVKEFLLQCKPSVVLEIGGWDGGLASEILFDNSFDFIHCWYNFEICEEAVKRGLKNIRYFPLIPETWVWEIELPNADVLIASHFIEHIKVKQLKQVISKLPESIQFVFLQAPLEENGDDISWQNYYGSHILEVGWKQVELIMENKGFKGSLINSEVRVFSKKSKA</sequence>
<evidence type="ECO:0008006" key="3">
    <source>
        <dbReference type="Google" id="ProtNLM"/>
    </source>
</evidence>
<dbReference type="EMBL" id="MGFQ01000045">
    <property type="protein sequence ID" value="OGM08450.1"/>
    <property type="molecule type" value="Genomic_DNA"/>
</dbReference>
<name>A0A1F7X065_9BACT</name>
<reference evidence="1 2" key="1">
    <citation type="journal article" date="2016" name="Nat. Commun.">
        <title>Thousands of microbial genomes shed light on interconnected biogeochemical processes in an aquifer system.</title>
        <authorList>
            <person name="Anantharaman K."/>
            <person name="Brown C.T."/>
            <person name="Hug L.A."/>
            <person name="Sharon I."/>
            <person name="Castelle C.J."/>
            <person name="Probst A.J."/>
            <person name="Thomas B.C."/>
            <person name="Singh A."/>
            <person name="Wilkins M.J."/>
            <person name="Karaoz U."/>
            <person name="Brodie E.L."/>
            <person name="Williams K.H."/>
            <person name="Hubbard S.S."/>
            <person name="Banfield J.F."/>
        </authorList>
    </citation>
    <scope>NUCLEOTIDE SEQUENCE [LARGE SCALE GENOMIC DNA]</scope>
</reference>
<dbReference type="SUPFAM" id="SSF53335">
    <property type="entry name" value="S-adenosyl-L-methionine-dependent methyltransferases"/>
    <property type="match status" value="1"/>
</dbReference>
<proteinExistence type="predicted"/>
<gene>
    <name evidence="1" type="ORF">A2Z67_06010</name>
</gene>
<dbReference type="AlphaFoldDB" id="A0A1F7X065"/>
<dbReference type="Proteomes" id="UP000176939">
    <property type="component" value="Unassembled WGS sequence"/>
</dbReference>
<comment type="caution">
    <text evidence="1">The sequence shown here is derived from an EMBL/GenBank/DDBJ whole genome shotgun (WGS) entry which is preliminary data.</text>
</comment>
<protein>
    <recommendedName>
        <fullName evidence="3">Class I SAM-dependent methyltransferase</fullName>
    </recommendedName>
</protein>